<gene>
    <name evidence="2" type="ORF">GCM10012286_06690</name>
</gene>
<name>A0ABQ2LLB1_9ACTN</name>
<dbReference type="EMBL" id="BMNG01000001">
    <property type="protein sequence ID" value="GGO35670.1"/>
    <property type="molecule type" value="Genomic_DNA"/>
</dbReference>
<feature type="compositionally biased region" description="Low complexity" evidence="1">
    <location>
        <begin position="164"/>
        <end position="184"/>
    </location>
</feature>
<feature type="region of interest" description="Disordered" evidence="1">
    <location>
        <begin position="156"/>
        <end position="184"/>
    </location>
</feature>
<evidence type="ECO:0000256" key="1">
    <source>
        <dbReference type="SAM" id="MobiDB-lite"/>
    </source>
</evidence>
<accession>A0ABQ2LLB1</accession>
<feature type="region of interest" description="Disordered" evidence="1">
    <location>
        <begin position="1"/>
        <end position="36"/>
    </location>
</feature>
<proteinExistence type="predicted"/>
<reference evidence="3" key="1">
    <citation type="journal article" date="2019" name="Int. J. Syst. Evol. Microbiol.">
        <title>The Global Catalogue of Microorganisms (GCM) 10K type strain sequencing project: providing services to taxonomists for standard genome sequencing and annotation.</title>
        <authorList>
            <consortium name="The Broad Institute Genomics Platform"/>
            <consortium name="The Broad Institute Genome Sequencing Center for Infectious Disease"/>
            <person name="Wu L."/>
            <person name="Ma J."/>
        </authorList>
    </citation>
    <scope>NUCLEOTIDE SEQUENCE [LARGE SCALE GENOMIC DNA]</scope>
    <source>
        <strain evidence="3">CGMCC 4.7349</strain>
    </source>
</reference>
<feature type="compositionally biased region" description="Gly residues" evidence="1">
    <location>
        <begin position="1"/>
        <end position="16"/>
    </location>
</feature>
<feature type="region of interest" description="Disordered" evidence="1">
    <location>
        <begin position="62"/>
        <end position="116"/>
    </location>
</feature>
<dbReference type="Proteomes" id="UP000656881">
    <property type="component" value="Unassembled WGS sequence"/>
</dbReference>
<evidence type="ECO:0000313" key="2">
    <source>
        <dbReference type="EMBL" id="GGO35670.1"/>
    </source>
</evidence>
<sequence length="184" mass="18842">MRGGATGRWEGCGGTRHGSRPTAPAPMAPLLGLGHGKPATTGPQIFAGREWITVTTCGLSHATHGSWHVPGPQSPWIARSPSGAPQGRRPEEGTDPEASRPQLPGVCGQEPETDCSLVPHGLAAEDEPHSRAPALRKSAGALLAAQGLIECRAVRTSGRDRPEAACPAGAAGTARRAAGAPLRK</sequence>
<comment type="caution">
    <text evidence="2">The sequence shown here is derived from an EMBL/GenBank/DDBJ whole genome shotgun (WGS) entry which is preliminary data.</text>
</comment>
<organism evidence="2 3">
    <name type="scientific">Streptomyces lasiicapitis</name>
    <dbReference type="NCBI Taxonomy" id="1923961"/>
    <lineage>
        <taxon>Bacteria</taxon>
        <taxon>Bacillati</taxon>
        <taxon>Actinomycetota</taxon>
        <taxon>Actinomycetes</taxon>
        <taxon>Kitasatosporales</taxon>
        <taxon>Streptomycetaceae</taxon>
        <taxon>Streptomyces</taxon>
    </lineage>
</organism>
<keyword evidence="3" id="KW-1185">Reference proteome</keyword>
<protein>
    <submittedName>
        <fullName evidence="2">Uncharacterized protein</fullName>
    </submittedName>
</protein>
<evidence type="ECO:0000313" key="3">
    <source>
        <dbReference type="Proteomes" id="UP000656881"/>
    </source>
</evidence>